<sequence>MDDHHEERLKELTERAWALGYRLIKRNHENVSAGIRDYLLWGVHERRPLLVTHTAVALDGDRSIAEMLDGITKLPRYCLQLQDNPGVEVVANTSGRRIIRDTATRDFFMLLPGEHESATQLIVYVNYPPSIGNWSSADD</sequence>
<name>A0A318HLL8_9MYCO</name>
<gene>
    <name evidence="1" type="ORF">C8E89_11175</name>
</gene>
<evidence type="ECO:0000313" key="1">
    <source>
        <dbReference type="EMBL" id="PXX07291.1"/>
    </source>
</evidence>
<accession>A0A318HLL8</accession>
<evidence type="ECO:0000313" key="2">
    <source>
        <dbReference type="Proteomes" id="UP000247781"/>
    </source>
</evidence>
<reference evidence="1 2" key="2">
    <citation type="submission" date="2018-06" db="EMBL/GenBank/DDBJ databases">
        <title>Sequencing of bacterial isolates from soil warming experiment in Harvard Forest, Massachusetts, USA.</title>
        <authorList>
            <person name="Deangelis K.PhD."/>
        </authorList>
    </citation>
    <scope>NUCLEOTIDE SEQUENCE [LARGE SCALE GENOMIC DNA]</scope>
    <source>
        <strain evidence="1 2">GAS496</strain>
    </source>
</reference>
<keyword evidence="2" id="KW-1185">Reference proteome</keyword>
<organism evidence="1 2">
    <name type="scientific">Mycolicibacterium moriokaense</name>
    <dbReference type="NCBI Taxonomy" id="39691"/>
    <lineage>
        <taxon>Bacteria</taxon>
        <taxon>Bacillati</taxon>
        <taxon>Actinomycetota</taxon>
        <taxon>Actinomycetes</taxon>
        <taxon>Mycobacteriales</taxon>
        <taxon>Mycobacteriaceae</taxon>
        <taxon>Mycolicibacterium</taxon>
    </lineage>
</organism>
<comment type="caution">
    <text evidence="1">The sequence shown here is derived from an EMBL/GenBank/DDBJ whole genome shotgun (WGS) entry which is preliminary data.</text>
</comment>
<reference evidence="2" key="1">
    <citation type="submission" date="2018-05" db="EMBL/GenBank/DDBJ databases">
        <authorList>
            <person name="Deangelis K."/>
            <person name="Huntemann M."/>
            <person name="Clum A."/>
            <person name="Pillay M."/>
            <person name="Palaniappan K."/>
            <person name="Varghese N."/>
            <person name="Mikhailova N."/>
            <person name="Stamatis D."/>
            <person name="Reddy T."/>
            <person name="Daum C."/>
            <person name="Shapiro N."/>
            <person name="Ivanova N."/>
            <person name="Kyrpides N."/>
            <person name="Woyke T."/>
        </authorList>
    </citation>
    <scope>NUCLEOTIDE SEQUENCE [LARGE SCALE GENOMIC DNA]</scope>
    <source>
        <strain evidence="2">GAS496</strain>
    </source>
</reference>
<dbReference type="AlphaFoldDB" id="A0A318HLL8"/>
<dbReference type="Proteomes" id="UP000247781">
    <property type="component" value="Unassembled WGS sequence"/>
</dbReference>
<dbReference type="EMBL" id="QJJU01000011">
    <property type="protein sequence ID" value="PXX07291.1"/>
    <property type="molecule type" value="Genomic_DNA"/>
</dbReference>
<proteinExistence type="predicted"/>
<protein>
    <submittedName>
        <fullName evidence="1">Uncharacterized protein</fullName>
    </submittedName>
</protein>
<dbReference type="RefSeq" id="WP_110317374.1">
    <property type="nucleotide sequence ID" value="NZ_QJJU01000011.1"/>
</dbReference>